<dbReference type="EMBL" id="QKTW01000006">
    <property type="protein sequence ID" value="PZF74160.1"/>
    <property type="molecule type" value="Genomic_DNA"/>
</dbReference>
<accession>A0A2W2AP57</accession>
<sequence length="65" mass="7800">MYLFFLFSADRISVKHPDVEKVIFNEVRLNAGRIFLYKQVFNSNWQLDNPAGYIIRSYRINMLIN</sequence>
<comment type="caution">
    <text evidence="1">The sequence shown here is derived from an EMBL/GenBank/DDBJ whole genome shotgun (WGS) entry which is preliminary data.</text>
</comment>
<reference evidence="1 2" key="1">
    <citation type="submission" date="2018-06" db="EMBL/GenBank/DDBJ databases">
        <title>Mucibacter soli gen. nov., sp. nov., a new member of the family Chitinophagaceae producing mucin.</title>
        <authorList>
            <person name="Kim M.-K."/>
            <person name="Park S."/>
            <person name="Kim T.-S."/>
            <person name="Joung Y."/>
            <person name="Han J.-H."/>
            <person name="Kim S.B."/>
        </authorList>
    </citation>
    <scope>NUCLEOTIDE SEQUENCE [LARGE SCALE GENOMIC DNA]</scope>
    <source>
        <strain evidence="1 2">R1-15</strain>
    </source>
</reference>
<protein>
    <submittedName>
        <fullName evidence="1">Uncharacterized protein</fullName>
    </submittedName>
</protein>
<proteinExistence type="predicted"/>
<evidence type="ECO:0000313" key="2">
    <source>
        <dbReference type="Proteomes" id="UP000248745"/>
    </source>
</evidence>
<dbReference type="Proteomes" id="UP000248745">
    <property type="component" value="Unassembled WGS sequence"/>
</dbReference>
<gene>
    <name evidence="1" type="ORF">DN068_03860</name>
</gene>
<dbReference type="AlphaFoldDB" id="A0A2W2AP57"/>
<name>A0A2W2AP57_9BACT</name>
<keyword evidence="2" id="KW-1185">Reference proteome</keyword>
<evidence type="ECO:0000313" key="1">
    <source>
        <dbReference type="EMBL" id="PZF74160.1"/>
    </source>
</evidence>
<organism evidence="1 2">
    <name type="scientific">Taibaiella soli</name>
    <dbReference type="NCBI Taxonomy" id="1649169"/>
    <lineage>
        <taxon>Bacteria</taxon>
        <taxon>Pseudomonadati</taxon>
        <taxon>Bacteroidota</taxon>
        <taxon>Chitinophagia</taxon>
        <taxon>Chitinophagales</taxon>
        <taxon>Chitinophagaceae</taxon>
        <taxon>Taibaiella</taxon>
    </lineage>
</organism>